<dbReference type="AlphaFoldDB" id="A0A139SMH2"/>
<reference evidence="7 8" key="1">
    <citation type="submission" date="2016-02" db="EMBL/GenBank/DDBJ databases">
        <authorList>
            <person name="Wen L."/>
            <person name="He K."/>
            <person name="Yang H."/>
        </authorList>
    </citation>
    <scope>NUCLEOTIDE SEQUENCE [LARGE SCALE GENOMIC DNA]</scope>
    <source>
        <strain evidence="7 8">CV58</strain>
    </source>
</reference>
<dbReference type="PANTHER" id="PTHR42786:SF2">
    <property type="entry name" value="TRNA (CYTIDINE_URIDINE-2'-O-)-METHYLTRANSFERASE TRMJ"/>
    <property type="match status" value="1"/>
</dbReference>
<evidence type="ECO:0000256" key="3">
    <source>
        <dbReference type="ARBA" id="ARBA00022679"/>
    </source>
</evidence>
<dbReference type="InterPro" id="IPR029026">
    <property type="entry name" value="tRNA_m1G_MTases_N"/>
</dbReference>
<accession>A0A139SMH2</accession>
<dbReference type="Proteomes" id="UP000072660">
    <property type="component" value="Unassembled WGS sequence"/>
</dbReference>
<comment type="subcellular location">
    <subcellularLocation>
        <location evidence="5">Cytoplasm</location>
    </subcellularLocation>
</comment>
<dbReference type="NCBIfam" id="TIGR00050">
    <property type="entry name" value="rRNA_methyl_1"/>
    <property type="match status" value="1"/>
</dbReference>
<dbReference type="InterPro" id="IPR001537">
    <property type="entry name" value="SpoU_MeTrfase"/>
</dbReference>
<sequence length="241" mass="26228">MLQNIRVVLEGTSHPGNIGAAARALKTMGLSQWVLLSPMEFPSVVASARAAGAVDVLEAVQVVDHLPQAISGCVQVFGVSARSRHISLPLLDPREAAGKMLKQAVQGETVALLFGNERVGLSNEALQRCQFQVQIPSNPAFSSLNLAAAVQVLSYELRMAALQSHLINGVCKKAQEPLAQVDELEHFYTHLQRVLQQVAFLDPAKPMNLMPKLRRLFARTALERTELNILRGILSAVEKRG</sequence>
<dbReference type="GO" id="GO:0106339">
    <property type="term" value="F:tRNA (cytidine(32)-2'-O)-methyltransferase activity"/>
    <property type="evidence" value="ECO:0007669"/>
    <property type="project" value="RHEA"/>
</dbReference>
<comment type="catalytic activity">
    <reaction evidence="5">
        <text>cytidine(32) in tRNA + S-adenosyl-L-methionine = 2'-O-methylcytidine(32) in tRNA + S-adenosyl-L-homocysteine + H(+)</text>
        <dbReference type="Rhea" id="RHEA:42932"/>
        <dbReference type="Rhea" id="RHEA-COMP:10288"/>
        <dbReference type="Rhea" id="RHEA-COMP:10289"/>
        <dbReference type="ChEBI" id="CHEBI:15378"/>
        <dbReference type="ChEBI" id="CHEBI:57856"/>
        <dbReference type="ChEBI" id="CHEBI:59789"/>
        <dbReference type="ChEBI" id="CHEBI:74495"/>
        <dbReference type="ChEBI" id="CHEBI:82748"/>
        <dbReference type="EC" id="2.1.1.200"/>
    </reaction>
</comment>
<dbReference type="EMBL" id="LSZO01000192">
    <property type="protein sequence ID" value="KXU35767.1"/>
    <property type="molecule type" value="Genomic_DNA"/>
</dbReference>
<dbReference type="GO" id="GO:0005829">
    <property type="term" value="C:cytosol"/>
    <property type="evidence" value="ECO:0007669"/>
    <property type="project" value="TreeGrafter"/>
</dbReference>
<dbReference type="PANTHER" id="PTHR42786">
    <property type="entry name" value="TRNA/RRNA METHYLTRANSFERASE"/>
    <property type="match status" value="1"/>
</dbReference>
<proteinExistence type="inferred from homology"/>
<dbReference type="SUPFAM" id="SSF75217">
    <property type="entry name" value="alpha/beta knot"/>
    <property type="match status" value="1"/>
</dbReference>
<evidence type="ECO:0000256" key="1">
    <source>
        <dbReference type="ARBA" id="ARBA00007228"/>
    </source>
</evidence>
<dbReference type="PIRSF" id="PIRSF004808">
    <property type="entry name" value="LasT"/>
    <property type="match status" value="1"/>
</dbReference>
<comment type="similarity">
    <text evidence="1">Belongs to the class IV-like SAM-binding methyltransferase superfamily. RNA methyltransferase TrmH family.</text>
</comment>
<name>A0A139SMH2_9GAMM</name>
<dbReference type="OrthoDB" id="9806346at2"/>
<organism evidence="7 8">
    <name type="scientific">Ventosimonas gracilis</name>
    <dbReference type="NCBI Taxonomy" id="1680762"/>
    <lineage>
        <taxon>Bacteria</taxon>
        <taxon>Pseudomonadati</taxon>
        <taxon>Pseudomonadota</taxon>
        <taxon>Gammaproteobacteria</taxon>
        <taxon>Pseudomonadales</taxon>
        <taxon>Ventosimonadaceae</taxon>
        <taxon>Ventosimonas</taxon>
    </lineage>
</organism>
<comment type="subunit">
    <text evidence="5">Homodimer.</text>
</comment>
<keyword evidence="3 7" id="KW-0808">Transferase</keyword>
<dbReference type="EC" id="2.1.1.200" evidence="5"/>
<evidence type="ECO:0000313" key="8">
    <source>
        <dbReference type="Proteomes" id="UP000072660"/>
    </source>
</evidence>
<feature type="domain" description="tRNA/rRNA methyltransferase SpoU type" evidence="6">
    <location>
        <begin position="5"/>
        <end position="155"/>
    </location>
</feature>
<comment type="caution">
    <text evidence="7">The sequence shown here is derived from an EMBL/GenBank/DDBJ whole genome shotgun (WGS) entry which is preliminary data.</text>
</comment>
<keyword evidence="5" id="KW-0963">Cytoplasm</keyword>
<dbReference type="RefSeq" id="WP_068392365.1">
    <property type="nucleotide sequence ID" value="NZ_LSZO01000192.1"/>
</dbReference>
<comment type="catalytic activity">
    <reaction evidence="5">
        <text>uridine(32) in tRNA + S-adenosyl-L-methionine = 2'-O-methyluridine(32) in tRNA + S-adenosyl-L-homocysteine + H(+)</text>
        <dbReference type="Rhea" id="RHEA:42936"/>
        <dbReference type="Rhea" id="RHEA-COMP:10107"/>
        <dbReference type="Rhea" id="RHEA-COMP:10290"/>
        <dbReference type="ChEBI" id="CHEBI:15378"/>
        <dbReference type="ChEBI" id="CHEBI:57856"/>
        <dbReference type="ChEBI" id="CHEBI:59789"/>
        <dbReference type="ChEBI" id="CHEBI:65315"/>
        <dbReference type="ChEBI" id="CHEBI:74478"/>
        <dbReference type="EC" id="2.1.1.200"/>
    </reaction>
</comment>
<evidence type="ECO:0000256" key="2">
    <source>
        <dbReference type="ARBA" id="ARBA00022603"/>
    </source>
</evidence>
<dbReference type="CDD" id="cd18093">
    <property type="entry name" value="SpoU-like_TrmJ"/>
    <property type="match status" value="1"/>
</dbReference>
<dbReference type="GO" id="GO:0002128">
    <property type="term" value="P:tRNA nucleoside ribose methylation"/>
    <property type="evidence" value="ECO:0007669"/>
    <property type="project" value="TreeGrafter"/>
</dbReference>
<dbReference type="FunFam" id="3.40.1280.10:FF:000006">
    <property type="entry name" value="Uncharacterized tRNA/rRNA methyltransferase HI_0380"/>
    <property type="match status" value="1"/>
</dbReference>
<dbReference type="GO" id="GO:0160206">
    <property type="term" value="F:tRNA (cytidine(32)/uridine(32)-2'-O)-methyltransferase activity"/>
    <property type="evidence" value="ECO:0007669"/>
    <property type="project" value="UniProtKB-EC"/>
</dbReference>
<keyword evidence="4 5" id="KW-0949">S-adenosyl-L-methionine</keyword>
<gene>
    <name evidence="5" type="primary">trmJ</name>
    <name evidence="7" type="ORF">AXE65_05905</name>
</gene>
<evidence type="ECO:0000259" key="6">
    <source>
        <dbReference type="Pfam" id="PF00588"/>
    </source>
</evidence>
<keyword evidence="5" id="KW-0819">tRNA processing</keyword>
<dbReference type="Pfam" id="PF00588">
    <property type="entry name" value="SpoU_methylase"/>
    <property type="match status" value="1"/>
</dbReference>
<keyword evidence="8" id="KW-1185">Reference proteome</keyword>
<dbReference type="Gene3D" id="1.10.8.590">
    <property type="match status" value="1"/>
</dbReference>
<comment type="function">
    <text evidence="5">Catalyzes the formation of 2'O-methylated cytidine (Cm32) or 2'O-methylated uridine (Um32) at position 32 in tRNA.</text>
</comment>
<evidence type="ECO:0000256" key="5">
    <source>
        <dbReference type="RuleBase" id="RU362024"/>
    </source>
</evidence>
<dbReference type="InterPro" id="IPR029028">
    <property type="entry name" value="Alpha/beta_knot_MTases"/>
</dbReference>
<dbReference type="GO" id="GO:0003723">
    <property type="term" value="F:RNA binding"/>
    <property type="evidence" value="ECO:0007669"/>
    <property type="project" value="InterPro"/>
</dbReference>
<evidence type="ECO:0000313" key="7">
    <source>
        <dbReference type="EMBL" id="KXU35767.1"/>
    </source>
</evidence>
<evidence type="ECO:0000256" key="4">
    <source>
        <dbReference type="ARBA" id="ARBA00022691"/>
    </source>
</evidence>
<protein>
    <recommendedName>
        <fullName evidence="5">tRNA (cytidine/uridine-2'-O-)-methyltransferase TrmJ</fullName>
        <ecNumber evidence="5">2.1.1.200</ecNumber>
    </recommendedName>
    <alternativeName>
        <fullName evidence="5">tRNA (cytidine(32)/uridine(32)-2'-O)-methyltransferase</fullName>
    </alternativeName>
    <alternativeName>
        <fullName evidence="5">tRNA Cm32/Um32 methyltransferase</fullName>
    </alternativeName>
</protein>
<dbReference type="Gene3D" id="3.40.1280.10">
    <property type="match status" value="1"/>
</dbReference>
<keyword evidence="2 5" id="KW-0489">Methyltransferase</keyword>
<dbReference type="InterPro" id="IPR004384">
    <property type="entry name" value="RNA_MeTrfase_TrmJ/LasT"/>
</dbReference>